<dbReference type="InterPro" id="IPR047021">
    <property type="entry name" value="REXO1/3/4-like"/>
</dbReference>
<evidence type="ECO:0000313" key="6">
    <source>
        <dbReference type="EMBL" id="KAL1281611.1"/>
    </source>
</evidence>
<dbReference type="CDD" id="cd06145">
    <property type="entry name" value="REX1_like"/>
    <property type="match status" value="1"/>
</dbReference>
<dbReference type="Pfam" id="PF00929">
    <property type="entry name" value="RNase_T"/>
    <property type="match status" value="1"/>
</dbReference>
<dbReference type="Gene3D" id="3.30.420.10">
    <property type="entry name" value="Ribonuclease H-like superfamily/Ribonuclease H"/>
    <property type="match status" value="1"/>
</dbReference>
<comment type="caution">
    <text evidence="6">The sequence shown here is derived from an EMBL/GenBank/DDBJ whole genome shotgun (WGS) entry which is preliminary data.</text>
</comment>
<organism evidence="6 7">
    <name type="scientific">Cirrhinus molitorella</name>
    <name type="common">mud carp</name>
    <dbReference type="NCBI Taxonomy" id="172907"/>
    <lineage>
        <taxon>Eukaryota</taxon>
        <taxon>Metazoa</taxon>
        <taxon>Chordata</taxon>
        <taxon>Craniata</taxon>
        <taxon>Vertebrata</taxon>
        <taxon>Euteleostomi</taxon>
        <taxon>Actinopterygii</taxon>
        <taxon>Neopterygii</taxon>
        <taxon>Teleostei</taxon>
        <taxon>Ostariophysi</taxon>
        <taxon>Cypriniformes</taxon>
        <taxon>Cyprinidae</taxon>
        <taxon>Labeoninae</taxon>
        <taxon>Labeonini</taxon>
        <taxon>Cirrhinus</taxon>
    </lineage>
</organism>
<dbReference type="InterPro" id="IPR012677">
    <property type="entry name" value="Nucleotide-bd_a/b_plait_sf"/>
</dbReference>
<accession>A0ABR3NXV0</accession>
<dbReference type="InterPro" id="IPR035979">
    <property type="entry name" value="RBD_domain_sf"/>
</dbReference>
<gene>
    <name evidence="6" type="ORF">QQF64_000414</name>
</gene>
<dbReference type="InterPro" id="IPR012337">
    <property type="entry name" value="RNaseH-like_sf"/>
</dbReference>
<keyword evidence="3" id="KW-0269">Exonuclease</keyword>
<dbReference type="SMART" id="SM00479">
    <property type="entry name" value="EXOIII"/>
    <property type="match status" value="1"/>
</dbReference>
<dbReference type="SUPFAM" id="SSF53098">
    <property type="entry name" value="Ribonuclease H-like"/>
    <property type="match status" value="1"/>
</dbReference>
<reference evidence="6 7" key="1">
    <citation type="submission" date="2023-09" db="EMBL/GenBank/DDBJ databases">
        <authorList>
            <person name="Wang M."/>
        </authorList>
    </citation>
    <scope>NUCLEOTIDE SEQUENCE [LARGE SCALE GENOMIC DNA]</scope>
    <source>
        <strain evidence="6">GT-2023</strain>
        <tissue evidence="6">Liver</tissue>
    </source>
</reference>
<dbReference type="InterPro" id="IPR013520">
    <property type="entry name" value="Ribonucl_H"/>
</dbReference>
<feature type="domain" description="RRM" evidence="5">
    <location>
        <begin position="624"/>
        <end position="700"/>
    </location>
</feature>
<dbReference type="Proteomes" id="UP001558613">
    <property type="component" value="Unassembled WGS sequence"/>
</dbReference>
<evidence type="ECO:0000313" key="7">
    <source>
        <dbReference type="Proteomes" id="UP001558613"/>
    </source>
</evidence>
<evidence type="ECO:0000256" key="2">
    <source>
        <dbReference type="ARBA" id="ARBA00022801"/>
    </source>
</evidence>
<keyword evidence="4" id="KW-0694">RNA-binding</keyword>
<feature type="domain" description="RRM" evidence="5">
    <location>
        <begin position="529"/>
        <end position="603"/>
    </location>
</feature>
<name>A0ABR3NXV0_9TELE</name>
<dbReference type="PROSITE" id="PS50102">
    <property type="entry name" value="RRM"/>
    <property type="match status" value="2"/>
</dbReference>
<dbReference type="SUPFAM" id="SSF54928">
    <property type="entry name" value="RNA-binding domain, RBD"/>
    <property type="match status" value="1"/>
</dbReference>
<keyword evidence="1" id="KW-0540">Nuclease</keyword>
<dbReference type="PANTHER" id="PTHR12801">
    <property type="entry name" value="RNA EXONUCLEASE REXO1 / RECO3 FAMILY MEMBER-RELATED"/>
    <property type="match status" value="1"/>
</dbReference>
<dbReference type="Pfam" id="PF00076">
    <property type="entry name" value="RRM_1"/>
    <property type="match status" value="2"/>
</dbReference>
<evidence type="ECO:0000256" key="1">
    <source>
        <dbReference type="ARBA" id="ARBA00022722"/>
    </source>
</evidence>
<dbReference type="InterPro" id="IPR000504">
    <property type="entry name" value="RRM_dom"/>
</dbReference>
<sequence>MLRAFPEPVIGRERQQSHSELQIASVLLVDLRAVEQRTRVLLSLIRLSFQGGGTEEQHIIIVNSGLIDEMKSESRSAEGQMDSSSSSSSSCCKRKAVDSVISECPEKRERREIHSKDVCDLIKYITLRRTHNVKKPSWFGASVERVSRVNMMIVDGLAQNHFYRYFSHFRHLTNKYSTRWTLEPCFSEALISELLNTAVMFHPVIKRYGTSNGGLSKYLLTELEMFKQKYPMKGGLGCEGFVCTQSDGSVTDSSPLFGLDCEMCLTRAGLEVTRVALVDASGCCVLDELIKPTNPIIDYCTRFSGITRELLDPVSCRLSDVQSKLLQLLPRDSVLVGHSLDGDLRALHMIHPHVIDTSLLYRQHFGCRFKLKRLAEVILKREIQSEVRTGHDPCEDALAALHLAQYFIRKGPKEVVEDHLEDLWDVDVPEEDGPDLHCSPLSFGHALNRSGQSAVLLDSSVEMNSFLSNQQCRKHQCSSDREVVCVFRRVVQSYTLSVLQFSSFRNALKHTAAIGPHLQQVCGRLEQMCVLFVGPLPSDATETLVHRLLKRCGPLRTIRLLHYTHGVHAEVVFEHLEGAHLALEHLNGHQINDCIIKVRRPVHELCLDLDERLSERQSDPLNAQVVYVSNLSSKPHRQEDQLQTFRQFGPIQHVSSAASYAGKRSRHAFIKFERAESAQAAVDAGLQKGSRKLSVCHALTPPHMTSWTHACSVTTETGPDAAEQGEECDEQLLKKLDARVGKVFRALEENCLSIVILPGHRTSDSDDHPGLCFIHIK</sequence>
<dbReference type="CDD" id="cd00590">
    <property type="entry name" value="RRM_SF"/>
    <property type="match status" value="2"/>
</dbReference>
<dbReference type="PANTHER" id="PTHR12801:SF82">
    <property type="entry name" value="RNA EXONUCLEASE 5"/>
    <property type="match status" value="1"/>
</dbReference>
<keyword evidence="2" id="KW-0378">Hydrolase</keyword>
<proteinExistence type="predicted"/>
<dbReference type="InterPro" id="IPR036397">
    <property type="entry name" value="RNaseH_sf"/>
</dbReference>
<evidence type="ECO:0000259" key="5">
    <source>
        <dbReference type="PROSITE" id="PS50102"/>
    </source>
</evidence>
<dbReference type="SMART" id="SM00360">
    <property type="entry name" value="RRM"/>
    <property type="match status" value="2"/>
</dbReference>
<evidence type="ECO:0000256" key="3">
    <source>
        <dbReference type="ARBA" id="ARBA00022839"/>
    </source>
</evidence>
<protein>
    <recommendedName>
        <fullName evidence="5">RRM domain-containing protein</fullName>
    </recommendedName>
</protein>
<dbReference type="Gene3D" id="3.30.70.330">
    <property type="match status" value="2"/>
</dbReference>
<dbReference type="InterPro" id="IPR034922">
    <property type="entry name" value="REX1-like_exo"/>
</dbReference>
<dbReference type="EMBL" id="JAYMGO010000001">
    <property type="protein sequence ID" value="KAL1281611.1"/>
    <property type="molecule type" value="Genomic_DNA"/>
</dbReference>
<evidence type="ECO:0000256" key="4">
    <source>
        <dbReference type="PROSITE-ProRule" id="PRU00176"/>
    </source>
</evidence>
<keyword evidence="7" id="KW-1185">Reference proteome</keyword>